<feature type="domain" description="CHORD" evidence="7">
    <location>
        <begin position="147"/>
        <end position="206"/>
    </location>
</feature>
<sequence>MSLLCYNRGCGQRFDPENNTEDSCTYHPGVPVFHDALKGWSCCKRRTTDFSDFLSIVGCTKGLHNSEKPPEPVKPEVKTTSERKELAELKPKFQEHIIQAPKPLETIKRPSPDEPMTNLQLKVSASLKQALDKLKLSSENEGRKGKETGKLSRYTYEGPHSTEEVCIYHSGVPIFHEGMKYWSCCKRKTSDFNTFLAQEGCTRGTHVWTKKDAGTKVVPCRHDWHQTGGEVTISVYAKNSVPDLSYVEANSTMSVKLKCEILFLSQVIDVKRSYVNMTATKIELTMRKAE</sequence>
<comment type="caution">
    <text evidence="8">The sequence shown here is derived from an EMBL/GenBank/DDBJ whole genome shotgun (WGS) entry which is preliminary data.</text>
</comment>
<proteinExistence type="predicted"/>
<dbReference type="OrthoDB" id="10261079at2759"/>
<dbReference type="GO" id="GO:0046872">
    <property type="term" value="F:metal ion binding"/>
    <property type="evidence" value="ECO:0007669"/>
    <property type="project" value="UniProtKB-KW"/>
</dbReference>
<dbReference type="InterPro" id="IPR007051">
    <property type="entry name" value="CHORD_dom"/>
</dbReference>
<dbReference type="InterPro" id="IPR039790">
    <property type="entry name" value="CHRD1"/>
</dbReference>
<keyword evidence="2" id="KW-0677">Repeat</keyword>
<dbReference type="AlphaFoldDB" id="A0A7L3MCF4"/>
<dbReference type="Gene3D" id="4.10.1130.20">
    <property type="match status" value="2"/>
</dbReference>
<evidence type="ECO:0000259" key="6">
    <source>
        <dbReference type="PROSITE" id="PS51203"/>
    </source>
</evidence>
<gene>
    <name evidence="8" type="primary">Chordc1_0</name>
    <name evidence="8" type="ORF">HORVUL_R09672</name>
</gene>
<reference evidence="8 9" key="1">
    <citation type="submission" date="2019-09" db="EMBL/GenBank/DDBJ databases">
        <title>Bird 10,000 Genomes (B10K) Project - Family phase.</title>
        <authorList>
            <person name="Zhang G."/>
        </authorList>
    </citation>
    <scope>NUCLEOTIDE SEQUENCE [LARGE SCALE GENOMIC DNA]</scope>
    <source>
        <strain evidence="8">B10K-DU-029-69</strain>
        <tissue evidence="8">Muscle</tissue>
    </source>
</reference>
<evidence type="ECO:0000256" key="4">
    <source>
        <dbReference type="ARBA" id="ARBA00034547"/>
    </source>
</evidence>
<name>A0A7L3MCF4_9PASS</name>
<dbReference type="FunFam" id="4.10.1130.20:FF:000001">
    <property type="entry name" value="Cysteine and histidine-rich domain-containing protein 1"/>
    <property type="match status" value="1"/>
</dbReference>
<keyword evidence="1" id="KW-0479">Metal-binding</keyword>
<evidence type="ECO:0000313" key="8">
    <source>
        <dbReference type="EMBL" id="NXU63986.1"/>
    </source>
</evidence>
<accession>A0A7L3MCF4</accession>
<protein>
    <recommendedName>
        <fullName evidence="4">Cysteine and histidine-rich domain-containing protein 1</fullName>
    </recommendedName>
    <alternativeName>
        <fullName evidence="5">CHORD domain-containing protein 1</fullName>
    </alternativeName>
</protein>
<dbReference type="SUPFAM" id="SSF49764">
    <property type="entry name" value="HSP20-like chaperones"/>
    <property type="match status" value="1"/>
</dbReference>
<evidence type="ECO:0000256" key="5">
    <source>
        <dbReference type="ARBA" id="ARBA00034558"/>
    </source>
</evidence>
<keyword evidence="3" id="KW-0862">Zinc</keyword>
<feature type="non-terminal residue" evidence="8">
    <location>
        <position position="290"/>
    </location>
</feature>
<dbReference type="PROSITE" id="PS51203">
    <property type="entry name" value="CS"/>
    <property type="match status" value="1"/>
</dbReference>
<organism evidence="8 9">
    <name type="scientific">Horornis vulcanius</name>
    <dbReference type="NCBI Taxonomy" id="2585811"/>
    <lineage>
        <taxon>Eukaryota</taxon>
        <taxon>Metazoa</taxon>
        <taxon>Chordata</taxon>
        <taxon>Craniata</taxon>
        <taxon>Vertebrata</taxon>
        <taxon>Euteleostomi</taxon>
        <taxon>Archelosauria</taxon>
        <taxon>Archosauria</taxon>
        <taxon>Dinosauria</taxon>
        <taxon>Saurischia</taxon>
        <taxon>Theropoda</taxon>
        <taxon>Coelurosauria</taxon>
        <taxon>Aves</taxon>
        <taxon>Neognathae</taxon>
        <taxon>Neoaves</taxon>
        <taxon>Telluraves</taxon>
        <taxon>Australaves</taxon>
        <taxon>Passeriformes</taxon>
        <taxon>Sylvioidea</taxon>
        <taxon>Scotocercidae</taxon>
        <taxon>Horornis</taxon>
    </lineage>
</organism>
<keyword evidence="9" id="KW-1185">Reference proteome</keyword>
<evidence type="ECO:0000256" key="1">
    <source>
        <dbReference type="ARBA" id="ARBA00022723"/>
    </source>
</evidence>
<feature type="non-terminal residue" evidence="8">
    <location>
        <position position="1"/>
    </location>
</feature>
<dbReference type="Pfam" id="PF04968">
    <property type="entry name" value="CHORD"/>
    <property type="match status" value="2"/>
</dbReference>
<evidence type="ECO:0000259" key="7">
    <source>
        <dbReference type="PROSITE" id="PS51401"/>
    </source>
</evidence>
<dbReference type="Gene3D" id="2.60.40.790">
    <property type="match status" value="1"/>
</dbReference>
<feature type="domain" description="CHORD" evidence="7">
    <location>
        <begin position="5"/>
        <end position="64"/>
    </location>
</feature>
<feature type="domain" description="CS" evidence="6">
    <location>
        <begin position="217"/>
        <end position="290"/>
    </location>
</feature>
<evidence type="ECO:0000256" key="3">
    <source>
        <dbReference type="ARBA" id="ARBA00022833"/>
    </source>
</evidence>
<dbReference type="EMBL" id="VZUA01063590">
    <property type="protein sequence ID" value="NXU63986.1"/>
    <property type="molecule type" value="Genomic_DNA"/>
</dbReference>
<dbReference type="PANTHER" id="PTHR46983:SF4">
    <property type="entry name" value="CYSTEINE AND HISTIDINE-RICH DOMAIN-CONTAINING PROTEIN 1"/>
    <property type="match status" value="1"/>
</dbReference>
<dbReference type="PROSITE" id="PS51401">
    <property type="entry name" value="CHORD"/>
    <property type="match status" value="2"/>
</dbReference>
<dbReference type="PANTHER" id="PTHR46983">
    <property type="entry name" value="CYSTEINE AND HISTIDINE-RICH DOMAIN-CONTAINING PROTEIN 1"/>
    <property type="match status" value="1"/>
</dbReference>
<evidence type="ECO:0000256" key="2">
    <source>
        <dbReference type="ARBA" id="ARBA00022737"/>
    </source>
</evidence>
<dbReference type="InterPro" id="IPR008978">
    <property type="entry name" value="HSP20-like_chaperone"/>
</dbReference>
<dbReference type="InterPro" id="IPR007052">
    <property type="entry name" value="CS_dom"/>
</dbReference>
<dbReference type="Pfam" id="PF04969">
    <property type="entry name" value="CS"/>
    <property type="match status" value="1"/>
</dbReference>
<evidence type="ECO:0000313" key="9">
    <source>
        <dbReference type="Proteomes" id="UP000558460"/>
    </source>
</evidence>
<dbReference type="Proteomes" id="UP000558460">
    <property type="component" value="Unassembled WGS sequence"/>
</dbReference>